<organism evidence="1 2">
    <name type="scientific">Desulfotignum phosphitoxidans DSM 13687</name>
    <dbReference type="NCBI Taxonomy" id="1286635"/>
    <lineage>
        <taxon>Bacteria</taxon>
        <taxon>Pseudomonadati</taxon>
        <taxon>Thermodesulfobacteriota</taxon>
        <taxon>Desulfobacteria</taxon>
        <taxon>Desulfobacterales</taxon>
        <taxon>Desulfobacteraceae</taxon>
        <taxon>Desulfotignum</taxon>
    </lineage>
</organism>
<sequence length="112" mass="13099">MNWKFWKKTGTDPLPKPKELVSDLGKYLVVNLQYDPDWVWQLKMVTDLPKDGTARFRVFDSATAAMQGQTIKNYTSLDGQQGLILFDGWYRKQTRELEVNDYYQAMKNDQAV</sequence>
<reference evidence="1 2" key="1">
    <citation type="journal article" date="2013" name="Genome Announc.">
        <title>Draft Genome Sequence of Desulfotignum phosphitoxidans DSM 13687 Strain FiPS-3.</title>
        <authorList>
            <person name="Poehlein A."/>
            <person name="Daniel R."/>
            <person name="Simeonova D.D."/>
        </authorList>
    </citation>
    <scope>NUCLEOTIDE SEQUENCE [LARGE SCALE GENOMIC DNA]</scope>
    <source>
        <strain evidence="1 2">DSM 13687</strain>
    </source>
</reference>
<evidence type="ECO:0000313" key="2">
    <source>
        <dbReference type="Proteomes" id="UP000014216"/>
    </source>
</evidence>
<proteinExistence type="predicted"/>
<dbReference type="OrthoDB" id="5420768at2"/>
<evidence type="ECO:0000313" key="1">
    <source>
        <dbReference type="EMBL" id="EMS78922.1"/>
    </source>
</evidence>
<dbReference type="RefSeq" id="WP_006966762.1">
    <property type="nucleotide sequence ID" value="NZ_APJX01000006.1"/>
</dbReference>
<dbReference type="AlphaFoldDB" id="S0G3T4"/>
<name>S0G3T4_9BACT</name>
<accession>S0G3T4</accession>
<comment type="caution">
    <text evidence="1">The sequence shown here is derived from an EMBL/GenBank/DDBJ whole genome shotgun (WGS) entry which is preliminary data.</text>
</comment>
<protein>
    <submittedName>
        <fullName evidence="1">Uncharacterized protein</fullName>
    </submittedName>
</protein>
<keyword evidence="2" id="KW-1185">Reference proteome</keyword>
<gene>
    <name evidence="1" type="ORF">Dpo_6c01210</name>
</gene>
<dbReference type="Proteomes" id="UP000014216">
    <property type="component" value="Unassembled WGS sequence"/>
</dbReference>
<dbReference type="EMBL" id="APJX01000006">
    <property type="protein sequence ID" value="EMS78922.1"/>
    <property type="molecule type" value="Genomic_DNA"/>
</dbReference>